<dbReference type="EMBL" id="CZCS02000009">
    <property type="protein sequence ID" value="VXD13011.1"/>
    <property type="molecule type" value="Genomic_DNA"/>
</dbReference>
<evidence type="ECO:0000313" key="2">
    <source>
        <dbReference type="Proteomes" id="UP000182190"/>
    </source>
</evidence>
<proteinExistence type="predicted"/>
<protein>
    <recommendedName>
        <fullName evidence="3">Nuclear transport factor 2 family protein</fullName>
    </recommendedName>
</protein>
<gene>
    <name evidence="1" type="ORF">PL9631_1060281</name>
</gene>
<keyword evidence="2" id="KW-1185">Reference proteome</keyword>
<organism evidence="1 2">
    <name type="scientific">Planktothrix paucivesiculata PCC 9631</name>
    <dbReference type="NCBI Taxonomy" id="671071"/>
    <lineage>
        <taxon>Bacteria</taxon>
        <taxon>Bacillati</taxon>
        <taxon>Cyanobacteriota</taxon>
        <taxon>Cyanophyceae</taxon>
        <taxon>Oscillatoriophycideae</taxon>
        <taxon>Oscillatoriales</taxon>
        <taxon>Microcoleaceae</taxon>
        <taxon>Planktothrix</taxon>
    </lineage>
</organism>
<reference evidence="1" key="1">
    <citation type="submission" date="2019-10" db="EMBL/GenBank/DDBJ databases">
        <authorList>
            <consortium name="Genoscope - CEA"/>
            <person name="William W."/>
        </authorList>
    </citation>
    <scope>NUCLEOTIDE SEQUENCE [LARGE SCALE GENOMIC DNA]</scope>
    <source>
        <strain evidence="1">BBR_PRJEB10994</strain>
    </source>
</reference>
<dbReference type="RefSeq" id="WP_083624088.1">
    <property type="nucleotide sequence ID" value="NZ_LR735026.1"/>
</dbReference>
<evidence type="ECO:0000313" key="1">
    <source>
        <dbReference type="EMBL" id="VXD13011.1"/>
    </source>
</evidence>
<evidence type="ECO:0008006" key="3">
    <source>
        <dbReference type="Google" id="ProtNLM"/>
    </source>
</evidence>
<dbReference type="Proteomes" id="UP000182190">
    <property type="component" value="Unassembled WGS sequence"/>
</dbReference>
<comment type="caution">
    <text evidence="1">The sequence shown here is derived from an EMBL/GenBank/DDBJ whole genome shotgun (WGS) entry which is preliminary data.</text>
</comment>
<sequence length="107" mass="12062">MNLTTPPQNVIDYFQIILDAIASGNYELFTTVGDSSYKAGITKQMFEGVSEQLAPRMEKGYSITYFGYLKQGDYQIYLWKLSFEDGGDEFVTRMTMNGDKVAGILIT</sequence>
<accession>A0A7Z9BN92</accession>
<dbReference type="OrthoDB" id="8565319at2"/>
<name>A0A7Z9BN92_9CYAN</name>
<dbReference type="AlphaFoldDB" id="A0A7Z9BN92"/>